<dbReference type="STRING" id="1122204.SAMN05421781_1674"/>
<sequence length="59" mass="6849">MIDIQAKQKNIASYVGRLLRDSFGRGPQAAYMTLGETHAIIFLRKLWRRICLPNFQGQR</sequence>
<dbReference type="EMBL" id="FNNC01000003">
    <property type="protein sequence ID" value="SDW54219.1"/>
    <property type="molecule type" value="Genomic_DNA"/>
</dbReference>
<keyword evidence="2" id="KW-1185">Reference proteome</keyword>
<protein>
    <submittedName>
        <fullName evidence="1">Uncharacterized protein</fullName>
    </submittedName>
</protein>
<name>A0A1H2UFC0_9BACI</name>
<dbReference type="AlphaFoldDB" id="A0A1H2UFC0"/>
<evidence type="ECO:0000313" key="1">
    <source>
        <dbReference type="EMBL" id="SDW54219.1"/>
    </source>
</evidence>
<gene>
    <name evidence="1" type="ORF">SAMN05421781_1674</name>
</gene>
<proteinExistence type="predicted"/>
<reference evidence="1 2" key="1">
    <citation type="submission" date="2016-10" db="EMBL/GenBank/DDBJ databases">
        <authorList>
            <person name="de Groot N.N."/>
        </authorList>
    </citation>
    <scope>NUCLEOTIDE SEQUENCE [LARGE SCALE GENOMIC DNA]</scope>
    <source>
        <strain evidence="1 2">DSM 23126</strain>
    </source>
</reference>
<evidence type="ECO:0000313" key="2">
    <source>
        <dbReference type="Proteomes" id="UP000199488"/>
    </source>
</evidence>
<organism evidence="1 2">
    <name type="scientific">Marinococcus luteus</name>
    <dbReference type="NCBI Taxonomy" id="1122204"/>
    <lineage>
        <taxon>Bacteria</taxon>
        <taxon>Bacillati</taxon>
        <taxon>Bacillota</taxon>
        <taxon>Bacilli</taxon>
        <taxon>Bacillales</taxon>
        <taxon>Bacillaceae</taxon>
        <taxon>Marinococcus</taxon>
    </lineage>
</organism>
<dbReference type="Proteomes" id="UP000199488">
    <property type="component" value="Unassembled WGS sequence"/>
</dbReference>
<accession>A0A1H2UFC0</accession>